<accession>R7V3B7</accession>
<organism evidence="4">
    <name type="scientific">Capitella teleta</name>
    <name type="common">Polychaete worm</name>
    <dbReference type="NCBI Taxonomy" id="283909"/>
    <lineage>
        <taxon>Eukaryota</taxon>
        <taxon>Metazoa</taxon>
        <taxon>Spiralia</taxon>
        <taxon>Lophotrochozoa</taxon>
        <taxon>Annelida</taxon>
        <taxon>Polychaeta</taxon>
        <taxon>Sedentaria</taxon>
        <taxon>Scolecida</taxon>
        <taxon>Capitellidae</taxon>
        <taxon>Capitella</taxon>
    </lineage>
</organism>
<evidence type="ECO:0008006" key="7">
    <source>
        <dbReference type="Google" id="ProtNLM"/>
    </source>
</evidence>
<dbReference type="OrthoDB" id="5831190at2759"/>
<dbReference type="STRING" id="283909.R7V3B7"/>
<evidence type="ECO:0000313" key="4">
    <source>
        <dbReference type="EMBL" id="ELU10290.1"/>
    </source>
</evidence>
<keyword evidence="3" id="KW-0413">Isomerase</keyword>
<dbReference type="GO" id="GO:0048029">
    <property type="term" value="F:monosaccharide binding"/>
    <property type="evidence" value="ECO:0007669"/>
    <property type="project" value="TreeGrafter"/>
</dbReference>
<dbReference type="GO" id="GO:0006094">
    <property type="term" value="P:gluconeogenesis"/>
    <property type="evidence" value="ECO:0007669"/>
    <property type="project" value="UniProtKB-KW"/>
</dbReference>
<dbReference type="AlphaFoldDB" id="R7V3B7"/>
<dbReference type="SUPFAM" id="SSF53697">
    <property type="entry name" value="SIS domain"/>
    <property type="match status" value="1"/>
</dbReference>
<dbReference type="EMBL" id="KB297631">
    <property type="protein sequence ID" value="ELU10290.1"/>
    <property type="molecule type" value="Genomic_DNA"/>
</dbReference>
<dbReference type="GO" id="GO:0006096">
    <property type="term" value="P:glycolytic process"/>
    <property type="evidence" value="ECO:0007669"/>
    <property type="project" value="UniProtKB-KW"/>
</dbReference>
<gene>
    <name evidence="4" type="ORF">CAPTEDRAFT_124986</name>
</gene>
<dbReference type="Gene3D" id="3.40.50.10490">
    <property type="entry name" value="Glucose-6-phosphate isomerase like protein, domain 1"/>
    <property type="match status" value="2"/>
</dbReference>
<dbReference type="PANTHER" id="PTHR11469:SF1">
    <property type="entry name" value="GLUCOSE-6-PHOSPHATE ISOMERASE"/>
    <property type="match status" value="1"/>
</dbReference>
<dbReference type="PANTHER" id="PTHR11469">
    <property type="entry name" value="GLUCOSE-6-PHOSPHATE ISOMERASE"/>
    <property type="match status" value="1"/>
</dbReference>
<dbReference type="Pfam" id="PF00342">
    <property type="entry name" value="PGI"/>
    <property type="match status" value="1"/>
</dbReference>
<sequence length="85" mass="9370">MFAGSKINFTEDRAVLHVALRNRSNDPIIVDGKDVMPDVNRVLGQMRTFSDKVRSGEWKGYTGKAITDVINIGIGGSDLVRKASY</sequence>
<dbReference type="EnsemblMetazoa" id="CapteT124986">
    <property type="protein sequence ID" value="CapteP124986"/>
    <property type="gene ID" value="CapteG124986"/>
</dbReference>
<reference evidence="5" key="3">
    <citation type="submission" date="2015-06" db="UniProtKB">
        <authorList>
            <consortium name="EnsemblMetazoa"/>
        </authorList>
    </citation>
    <scope>IDENTIFICATION</scope>
</reference>
<keyword evidence="6" id="KW-1185">Reference proteome</keyword>
<dbReference type="GO" id="GO:0051156">
    <property type="term" value="P:glucose 6-phosphate metabolic process"/>
    <property type="evidence" value="ECO:0007669"/>
    <property type="project" value="TreeGrafter"/>
</dbReference>
<keyword evidence="2" id="KW-0324">Glycolysis</keyword>
<dbReference type="Proteomes" id="UP000014760">
    <property type="component" value="Unassembled WGS sequence"/>
</dbReference>
<evidence type="ECO:0000256" key="2">
    <source>
        <dbReference type="ARBA" id="ARBA00023152"/>
    </source>
</evidence>
<dbReference type="HOGENOM" id="CLU_2514816_0_0_1"/>
<evidence type="ECO:0000256" key="1">
    <source>
        <dbReference type="ARBA" id="ARBA00022432"/>
    </source>
</evidence>
<proteinExistence type="predicted"/>
<evidence type="ECO:0000313" key="6">
    <source>
        <dbReference type="Proteomes" id="UP000014760"/>
    </source>
</evidence>
<keyword evidence="1" id="KW-0312">Gluconeogenesis</keyword>
<evidence type="ECO:0000256" key="3">
    <source>
        <dbReference type="ARBA" id="ARBA00023235"/>
    </source>
</evidence>
<protein>
    <recommendedName>
        <fullName evidence="7">Glucose-6-phosphate isomerase</fullName>
    </recommendedName>
</protein>
<evidence type="ECO:0000313" key="5">
    <source>
        <dbReference type="EnsemblMetazoa" id="CapteP124986"/>
    </source>
</evidence>
<name>R7V3B7_CAPTE</name>
<dbReference type="GO" id="GO:0005829">
    <property type="term" value="C:cytosol"/>
    <property type="evidence" value="ECO:0007669"/>
    <property type="project" value="TreeGrafter"/>
</dbReference>
<dbReference type="OMA" id="AVLSHMK"/>
<reference evidence="4 6" key="2">
    <citation type="journal article" date="2013" name="Nature">
        <title>Insights into bilaterian evolution from three spiralian genomes.</title>
        <authorList>
            <person name="Simakov O."/>
            <person name="Marletaz F."/>
            <person name="Cho S.J."/>
            <person name="Edsinger-Gonzales E."/>
            <person name="Havlak P."/>
            <person name="Hellsten U."/>
            <person name="Kuo D.H."/>
            <person name="Larsson T."/>
            <person name="Lv J."/>
            <person name="Arendt D."/>
            <person name="Savage R."/>
            <person name="Osoegawa K."/>
            <person name="de Jong P."/>
            <person name="Grimwood J."/>
            <person name="Chapman J.A."/>
            <person name="Shapiro H."/>
            <person name="Aerts A."/>
            <person name="Otillar R.P."/>
            <person name="Terry A.Y."/>
            <person name="Boore J.L."/>
            <person name="Grigoriev I.V."/>
            <person name="Lindberg D.R."/>
            <person name="Seaver E.C."/>
            <person name="Weisblat D.A."/>
            <person name="Putnam N.H."/>
            <person name="Rokhsar D.S."/>
        </authorList>
    </citation>
    <scope>NUCLEOTIDE SEQUENCE</scope>
    <source>
        <strain evidence="4 6">I ESC-2004</strain>
    </source>
</reference>
<dbReference type="InterPro" id="IPR046348">
    <property type="entry name" value="SIS_dom_sf"/>
</dbReference>
<reference evidence="6" key="1">
    <citation type="submission" date="2012-12" db="EMBL/GenBank/DDBJ databases">
        <authorList>
            <person name="Hellsten U."/>
            <person name="Grimwood J."/>
            <person name="Chapman J.A."/>
            <person name="Shapiro H."/>
            <person name="Aerts A."/>
            <person name="Otillar R.P."/>
            <person name="Terry A.Y."/>
            <person name="Boore J.L."/>
            <person name="Simakov O."/>
            <person name="Marletaz F."/>
            <person name="Cho S.-J."/>
            <person name="Edsinger-Gonzales E."/>
            <person name="Havlak P."/>
            <person name="Kuo D.-H."/>
            <person name="Larsson T."/>
            <person name="Lv J."/>
            <person name="Arendt D."/>
            <person name="Savage R."/>
            <person name="Osoegawa K."/>
            <person name="de Jong P."/>
            <person name="Lindberg D.R."/>
            <person name="Seaver E.C."/>
            <person name="Weisblat D.A."/>
            <person name="Putnam N.H."/>
            <person name="Grigoriev I.V."/>
            <person name="Rokhsar D.S."/>
        </authorList>
    </citation>
    <scope>NUCLEOTIDE SEQUENCE</scope>
    <source>
        <strain evidence="6">I ESC-2004</strain>
    </source>
</reference>
<dbReference type="GO" id="GO:0097367">
    <property type="term" value="F:carbohydrate derivative binding"/>
    <property type="evidence" value="ECO:0007669"/>
    <property type="project" value="InterPro"/>
</dbReference>
<dbReference type="GO" id="GO:0004347">
    <property type="term" value="F:glucose-6-phosphate isomerase activity"/>
    <property type="evidence" value="ECO:0007669"/>
    <property type="project" value="InterPro"/>
</dbReference>
<dbReference type="InterPro" id="IPR001672">
    <property type="entry name" value="G6P_Isomerase"/>
</dbReference>
<dbReference type="PROSITE" id="PS51463">
    <property type="entry name" value="P_GLUCOSE_ISOMERASE_3"/>
    <property type="match status" value="1"/>
</dbReference>
<dbReference type="EMBL" id="AMQN01020748">
    <property type="status" value="NOT_ANNOTATED_CDS"/>
    <property type="molecule type" value="Genomic_DNA"/>
</dbReference>